<dbReference type="EMBL" id="BARS01037380">
    <property type="protein sequence ID" value="GAG25622.1"/>
    <property type="molecule type" value="Genomic_DNA"/>
</dbReference>
<feature type="non-terminal residue" evidence="2">
    <location>
        <position position="256"/>
    </location>
</feature>
<dbReference type="InterPro" id="IPR048764">
    <property type="entry name" value="PylC_N"/>
</dbReference>
<evidence type="ECO:0000259" key="1">
    <source>
        <dbReference type="PROSITE" id="PS50975"/>
    </source>
</evidence>
<dbReference type="PROSITE" id="PS50975">
    <property type="entry name" value="ATP_GRASP"/>
    <property type="match status" value="1"/>
</dbReference>
<dbReference type="Gene3D" id="3.30.1490.20">
    <property type="entry name" value="ATP-grasp fold, A domain"/>
    <property type="match status" value="1"/>
</dbReference>
<dbReference type="Gene3D" id="3.40.50.20">
    <property type="match status" value="1"/>
</dbReference>
<dbReference type="SUPFAM" id="SSF56059">
    <property type="entry name" value="Glutathione synthetase ATP-binding domain-like"/>
    <property type="match status" value="1"/>
</dbReference>
<organism evidence="2">
    <name type="scientific">marine sediment metagenome</name>
    <dbReference type="NCBI Taxonomy" id="412755"/>
    <lineage>
        <taxon>unclassified sequences</taxon>
        <taxon>metagenomes</taxon>
        <taxon>ecological metagenomes</taxon>
    </lineage>
</organism>
<dbReference type="InterPro" id="IPR013815">
    <property type="entry name" value="ATP_grasp_subdomain_1"/>
</dbReference>
<proteinExistence type="predicted"/>
<protein>
    <recommendedName>
        <fullName evidence="1">ATP-grasp domain-containing protein</fullName>
    </recommendedName>
</protein>
<reference evidence="2" key="1">
    <citation type="journal article" date="2014" name="Front. Microbiol.">
        <title>High frequency of phylogenetically diverse reductive dehalogenase-homologous genes in deep subseafloor sedimentary metagenomes.</title>
        <authorList>
            <person name="Kawai M."/>
            <person name="Futagami T."/>
            <person name="Toyoda A."/>
            <person name="Takaki Y."/>
            <person name="Nishi S."/>
            <person name="Hori S."/>
            <person name="Arai W."/>
            <person name="Tsubouchi T."/>
            <person name="Morono Y."/>
            <person name="Uchiyama I."/>
            <person name="Ito T."/>
            <person name="Fujiyama A."/>
            <person name="Inagaki F."/>
            <person name="Takami H."/>
        </authorList>
    </citation>
    <scope>NUCLEOTIDE SEQUENCE</scope>
    <source>
        <strain evidence="2">Expedition CK06-06</strain>
    </source>
</reference>
<dbReference type="Pfam" id="PF21360">
    <property type="entry name" value="PylC-like_N"/>
    <property type="match status" value="1"/>
</dbReference>
<feature type="non-terminal residue" evidence="2">
    <location>
        <position position="1"/>
    </location>
</feature>
<feature type="domain" description="ATP-grasp" evidence="1">
    <location>
        <begin position="105"/>
        <end position="192"/>
    </location>
</feature>
<dbReference type="AlphaFoldDB" id="X0WQY7"/>
<sequence>GAPGNNFILSLRDAPEDFYIVGTDIDRYHLEWPNVDKAYLVPICTEPDYIEVINQIIEKESIDFIHPQPDVEVRVFSEKREEINTAHFLPNKQTIRTLQNKLESARMWKSKGLHTRPTFVVNTPEDIKEAAEKLGLPLWMRATKGAGARGSTLVTNIDTGIHWLKYWRSRNSNWKFIVQTYLPGRDYAFQSIWQDGELITSQARERLEYIYPYLAPSGRTGTPVVAVTVHRDELNEVATKCIRAVDPKASGIFCVD</sequence>
<name>X0WQY7_9ZZZZ</name>
<dbReference type="PANTHER" id="PTHR45007">
    <property type="entry name" value="CARBOXYLASE, PUTATIVE (AFU_ORTHOLOGUE AFUA_5G07570)-RELATED"/>
    <property type="match status" value="1"/>
</dbReference>
<gene>
    <name evidence="2" type="ORF">S01H1_57328</name>
</gene>
<comment type="caution">
    <text evidence="2">The sequence shown here is derived from an EMBL/GenBank/DDBJ whole genome shotgun (WGS) entry which is preliminary data.</text>
</comment>
<evidence type="ECO:0000313" key="2">
    <source>
        <dbReference type="EMBL" id="GAG25622.1"/>
    </source>
</evidence>
<dbReference type="GO" id="GO:0046872">
    <property type="term" value="F:metal ion binding"/>
    <property type="evidence" value="ECO:0007669"/>
    <property type="project" value="InterPro"/>
</dbReference>
<dbReference type="GO" id="GO:0005524">
    <property type="term" value="F:ATP binding"/>
    <property type="evidence" value="ECO:0007669"/>
    <property type="project" value="InterPro"/>
</dbReference>
<dbReference type="PANTHER" id="PTHR45007:SF1">
    <property type="entry name" value="CARBOXYLASE, PUTATIVE (AFU_ORTHOLOGUE AFUA_5G07570)-RELATED"/>
    <property type="match status" value="1"/>
</dbReference>
<accession>X0WQY7</accession>
<dbReference type="InterPro" id="IPR011761">
    <property type="entry name" value="ATP-grasp"/>
</dbReference>